<organism evidence="2 3">
    <name type="scientific">Saccharothrix ecbatanensis</name>
    <dbReference type="NCBI Taxonomy" id="1105145"/>
    <lineage>
        <taxon>Bacteria</taxon>
        <taxon>Bacillati</taxon>
        <taxon>Actinomycetota</taxon>
        <taxon>Actinomycetes</taxon>
        <taxon>Pseudonocardiales</taxon>
        <taxon>Pseudonocardiaceae</taxon>
        <taxon>Saccharothrix</taxon>
    </lineage>
</organism>
<evidence type="ECO:0000313" key="3">
    <source>
        <dbReference type="Proteomes" id="UP000552097"/>
    </source>
</evidence>
<feature type="chain" id="PRO_5039716501" description="Secreted protein" evidence="1">
    <location>
        <begin position="21"/>
        <end position="89"/>
    </location>
</feature>
<evidence type="ECO:0000313" key="2">
    <source>
        <dbReference type="EMBL" id="MBB5806882.1"/>
    </source>
</evidence>
<sequence>MNQRLAAALIGVTMGLATFAGSTIAVSAAAPEAKEPAVLNQDEVSKVICRVLKDLDLFDHPALEHLVKQLGCKKSGGPTSTTTTTTTTT</sequence>
<proteinExistence type="predicted"/>
<evidence type="ECO:0000256" key="1">
    <source>
        <dbReference type="SAM" id="SignalP"/>
    </source>
</evidence>
<reference evidence="2 3" key="1">
    <citation type="submission" date="2020-08" db="EMBL/GenBank/DDBJ databases">
        <title>Sequencing the genomes of 1000 actinobacteria strains.</title>
        <authorList>
            <person name="Klenk H.-P."/>
        </authorList>
    </citation>
    <scope>NUCLEOTIDE SEQUENCE [LARGE SCALE GENOMIC DNA]</scope>
    <source>
        <strain evidence="2 3">DSM 45486</strain>
    </source>
</reference>
<keyword evidence="3" id="KW-1185">Reference proteome</keyword>
<feature type="signal peptide" evidence="1">
    <location>
        <begin position="1"/>
        <end position="20"/>
    </location>
</feature>
<evidence type="ECO:0008006" key="4">
    <source>
        <dbReference type="Google" id="ProtNLM"/>
    </source>
</evidence>
<protein>
    <recommendedName>
        <fullName evidence="4">Secreted protein</fullName>
    </recommendedName>
</protein>
<dbReference type="RefSeq" id="WP_184926770.1">
    <property type="nucleotide sequence ID" value="NZ_JACHMO010000001.1"/>
</dbReference>
<dbReference type="AlphaFoldDB" id="A0A7W9HQZ8"/>
<dbReference type="Proteomes" id="UP000552097">
    <property type="component" value="Unassembled WGS sequence"/>
</dbReference>
<gene>
    <name evidence="2" type="ORF">F4560_006650</name>
</gene>
<comment type="caution">
    <text evidence="2">The sequence shown here is derived from an EMBL/GenBank/DDBJ whole genome shotgun (WGS) entry which is preliminary data.</text>
</comment>
<accession>A0A7W9HQZ8</accession>
<dbReference type="EMBL" id="JACHMO010000001">
    <property type="protein sequence ID" value="MBB5806882.1"/>
    <property type="molecule type" value="Genomic_DNA"/>
</dbReference>
<keyword evidence="1" id="KW-0732">Signal</keyword>
<name>A0A7W9HQZ8_9PSEU</name>